<gene>
    <name evidence="3" type="ORF">Tci_428023</name>
</gene>
<feature type="compositionally biased region" description="Polar residues" evidence="1">
    <location>
        <begin position="137"/>
        <end position="158"/>
    </location>
</feature>
<protein>
    <submittedName>
        <fullName evidence="3">Ty3/gypsy retrotransposon protein</fullName>
    </submittedName>
</protein>
<feature type="domain" description="Tf2-1-like SH3-like" evidence="2">
    <location>
        <begin position="357"/>
        <end position="421"/>
    </location>
</feature>
<evidence type="ECO:0000256" key="1">
    <source>
        <dbReference type="SAM" id="MobiDB-lite"/>
    </source>
</evidence>
<dbReference type="AlphaFoldDB" id="A0A699HTE4"/>
<feature type="region of interest" description="Disordered" evidence="1">
    <location>
        <begin position="137"/>
        <end position="177"/>
    </location>
</feature>
<name>A0A699HTE4_TANCI</name>
<dbReference type="PANTHER" id="PTHR46148">
    <property type="entry name" value="CHROMO DOMAIN-CONTAINING PROTEIN"/>
    <property type="match status" value="1"/>
</dbReference>
<organism evidence="3">
    <name type="scientific">Tanacetum cinerariifolium</name>
    <name type="common">Dalmatian daisy</name>
    <name type="synonym">Chrysanthemum cinerariifolium</name>
    <dbReference type="NCBI Taxonomy" id="118510"/>
    <lineage>
        <taxon>Eukaryota</taxon>
        <taxon>Viridiplantae</taxon>
        <taxon>Streptophyta</taxon>
        <taxon>Embryophyta</taxon>
        <taxon>Tracheophyta</taxon>
        <taxon>Spermatophyta</taxon>
        <taxon>Magnoliopsida</taxon>
        <taxon>eudicotyledons</taxon>
        <taxon>Gunneridae</taxon>
        <taxon>Pentapetalae</taxon>
        <taxon>asterids</taxon>
        <taxon>campanulids</taxon>
        <taxon>Asterales</taxon>
        <taxon>Asteraceae</taxon>
        <taxon>Asteroideae</taxon>
        <taxon>Anthemideae</taxon>
        <taxon>Anthemidinae</taxon>
        <taxon>Tanacetum</taxon>
    </lineage>
</organism>
<dbReference type="SUPFAM" id="SSF56672">
    <property type="entry name" value="DNA/RNA polymerases"/>
    <property type="match status" value="1"/>
</dbReference>
<dbReference type="PANTHER" id="PTHR46148:SF52">
    <property type="entry name" value="OS04G0603800 PROTEIN"/>
    <property type="match status" value="1"/>
</dbReference>
<dbReference type="InterPro" id="IPR056924">
    <property type="entry name" value="SH3_Tf2-1"/>
</dbReference>
<dbReference type="EMBL" id="BKCJ010189001">
    <property type="protein sequence ID" value="GEY56049.1"/>
    <property type="molecule type" value="Genomic_DNA"/>
</dbReference>
<proteinExistence type="predicted"/>
<sequence>MTPYLAFYGRVPPSIILYPLGSSKVAAVDENSKWLSNKLSKRYYGPFEVLERVGKVAYHLNLPSTSKIHLIFHVSLLKPFTKAGIKGIANLPEEEQEGHLVDQPLVRELLVSKPTNLGDAFTLAPVMEAHLDDQGVNTTTSKLTSTPASQPLTKSTPRFGTLRQENPKPSLLLSPPKDHQFNVKKSKSVFGTASLEYLGYIISRRGVEVDPKKVSVISLLNFEDTFVIEADASVVGASNLVVDALSQVFEEGEEMTTAFMALSWPVVGWLEDLNRENETLDKLCQLHRRLNQGESLEAPCIIYKRTGKQRWLTTDRNSTYELWYRIGLNSGQNLFAAQNRMELQANCSRRDVEFHVGDKVLIKLQPYRQVMIAKWLSNKLYKRYFGPFEVLEQVGKVAYQLGLPYDSKIHLVFHVSLLKPFIATVVEGVVNFPEEVHRGQAVEHPLAICASRVVLRNGEPTR</sequence>
<comment type="caution">
    <text evidence="3">The sequence shown here is derived from an EMBL/GenBank/DDBJ whole genome shotgun (WGS) entry which is preliminary data.</text>
</comment>
<dbReference type="Pfam" id="PF24626">
    <property type="entry name" value="SH3_Tf2-1"/>
    <property type="match status" value="2"/>
</dbReference>
<dbReference type="InterPro" id="IPR043502">
    <property type="entry name" value="DNA/RNA_pol_sf"/>
</dbReference>
<evidence type="ECO:0000259" key="2">
    <source>
        <dbReference type="Pfam" id="PF24626"/>
    </source>
</evidence>
<accession>A0A699HTE4</accession>
<reference evidence="3" key="1">
    <citation type="journal article" date="2019" name="Sci. Rep.">
        <title>Draft genome of Tanacetum cinerariifolium, the natural source of mosquito coil.</title>
        <authorList>
            <person name="Yamashiro T."/>
            <person name="Shiraishi A."/>
            <person name="Satake H."/>
            <person name="Nakayama K."/>
        </authorList>
    </citation>
    <scope>NUCLEOTIDE SEQUENCE</scope>
</reference>
<feature type="domain" description="Tf2-1-like SH3-like" evidence="2">
    <location>
        <begin position="36"/>
        <end position="80"/>
    </location>
</feature>
<evidence type="ECO:0000313" key="3">
    <source>
        <dbReference type="EMBL" id="GEY56049.1"/>
    </source>
</evidence>